<gene>
    <name evidence="1" type="ORF">GCM10008013_17820</name>
</gene>
<evidence type="ECO:0000313" key="2">
    <source>
        <dbReference type="Proteomes" id="UP000659344"/>
    </source>
</evidence>
<proteinExistence type="predicted"/>
<accession>A0ABQ1YCM8</accession>
<organism evidence="1 2">
    <name type="scientific">Paenibacillus segetis</name>
    <dbReference type="NCBI Taxonomy" id="1325360"/>
    <lineage>
        <taxon>Bacteria</taxon>
        <taxon>Bacillati</taxon>
        <taxon>Bacillota</taxon>
        <taxon>Bacilli</taxon>
        <taxon>Bacillales</taxon>
        <taxon>Paenibacillaceae</taxon>
        <taxon>Paenibacillus</taxon>
    </lineage>
</organism>
<protein>
    <submittedName>
        <fullName evidence="1">Uncharacterized protein</fullName>
    </submittedName>
</protein>
<reference evidence="2" key="1">
    <citation type="journal article" date="2019" name="Int. J. Syst. Evol. Microbiol.">
        <title>The Global Catalogue of Microorganisms (GCM) 10K type strain sequencing project: providing services to taxonomists for standard genome sequencing and annotation.</title>
        <authorList>
            <consortium name="The Broad Institute Genomics Platform"/>
            <consortium name="The Broad Institute Genome Sequencing Center for Infectious Disease"/>
            <person name="Wu L."/>
            <person name="Ma J."/>
        </authorList>
    </citation>
    <scope>NUCLEOTIDE SEQUENCE [LARGE SCALE GENOMIC DNA]</scope>
    <source>
        <strain evidence="2">CGMCC 1.12769</strain>
    </source>
</reference>
<comment type="caution">
    <text evidence="1">The sequence shown here is derived from an EMBL/GenBank/DDBJ whole genome shotgun (WGS) entry which is preliminary data.</text>
</comment>
<name>A0ABQ1YCM8_9BACL</name>
<sequence>MNNNIFKFIPISQLADKFPEGSWWSKFYQDFSDEQLAAYYEGDLILPSLNLDWEEPFPEQKEVIIIFIEGNFAVDNLYNKETDGAIGLMVTGNLSAKNMAVGGQEIYVAGNLMIEEILCGSYNHGETIVKGDLSATVLVQDDEYRINVDGQKSFLCIVNMWEGDGVFQELPIGIHEVLIDEVLDMDEEETEFSFWTLVNVIREGRSALKEINGSNGSFTRKDASHLYFTHNTINEENILKLTQCILMPNDKKSFDFQEEDVFFKVQQEHIDADGDERDLSVYMNDNRHHYYIWVEQDHSVGLLRRTVDEGSEWEDITEESQEQLEEICDCWLMLLTCVNMAEYYLRNIEVQYVHDILQHPVIQELSLDEDENEGFWDGSKCYSFRQAHTDEDGDYLNARIEILTPDGAYYFYTLDNETYVSRYYQPPNQYGKQDMSLLDLRRWEASEQYFTRFKQYLAQKI</sequence>
<dbReference type="RefSeq" id="WP_188537841.1">
    <property type="nucleotide sequence ID" value="NZ_BMFT01000001.1"/>
</dbReference>
<dbReference type="EMBL" id="BMFT01000001">
    <property type="protein sequence ID" value="GGH20442.1"/>
    <property type="molecule type" value="Genomic_DNA"/>
</dbReference>
<evidence type="ECO:0000313" key="1">
    <source>
        <dbReference type="EMBL" id="GGH20442.1"/>
    </source>
</evidence>
<dbReference type="Proteomes" id="UP000659344">
    <property type="component" value="Unassembled WGS sequence"/>
</dbReference>
<keyword evidence="2" id="KW-1185">Reference proteome</keyword>